<dbReference type="SUPFAM" id="SSF47113">
    <property type="entry name" value="Histone-fold"/>
    <property type="match status" value="1"/>
</dbReference>
<gene>
    <name evidence="3" type="ORF">X801_00446</name>
</gene>
<comment type="similarity">
    <text evidence="1">Belongs to the histone H3 family.</text>
</comment>
<keyword evidence="4" id="KW-1185">Reference proteome</keyword>
<name>A0A1S8XB30_OPIVI</name>
<organism evidence="3 4">
    <name type="scientific">Opisthorchis viverrini</name>
    <name type="common">Southeast Asian liver fluke</name>
    <dbReference type="NCBI Taxonomy" id="6198"/>
    <lineage>
        <taxon>Eukaryota</taxon>
        <taxon>Metazoa</taxon>
        <taxon>Spiralia</taxon>
        <taxon>Lophotrochozoa</taxon>
        <taxon>Platyhelminthes</taxon>
        <taxon>Trematoda</taxon>
        <taxon>Digenea</taxon>
        <taxon>Opisthorchiida</taxon>
        <taxon>Opisthorchiata</taxon>
        <taxon>Opisthorchiidae</taxon>
        <taxon>Opisthorchis</taxon>
    </lineage>
</organism>
<dbReference type="Pfam" id="PF00125">
    <property type="entry name" value="Histone"/>
    <property type="match status" value="1"/>
</dbReference>
<dbReference type="Gene3D" id="1.10.20.10">
    <property type="entry name" value="Histone, subunit A"/>
    <property type="match status" value="1"/>
</dbReference>
<dbReference type="AlphaFoldDB" id="A0A1S8XB30"/>
<dbReference type="GO" id="GO:0000786">
    <property type="term" value="C:nucleosome"/>
    <property type="evidence" value="ECO:0007669"/>
    <property type="project" value="InterPro"/>
</dbReference>
<accession>A0A1S8XB30</accession>
<dbReference type="EMBL" id="KV891512">
    <property type="protein sequence ID" value="OON23643.1"/>
    <property type="molecule type" value="Genomic_DNA"/>
</dbReference>
<proteinExistence type="inferred from homology"/>
<feature type="non-terminal residue" evidence="3">
    <location>
        <position position="78"/>
    </location>
</feature>
<dbReference type="GO" id="GO:0046982">
    <property type="term" value="F:protein heterodimerization activity"/>
    <property type="evidence" value="ECO:0007669"/>
    <property type="project" value="InterPro"/>
</dbReference>
<dbReference type="InterPro" id="IPR007125">
    <property type="entry name" value="H2A/H2B/H3"/>
</dbReference>
<dbReference type="GO" id="GO:0030527">
    <property type="term" value="F:structural constituent of chromatin"/>
    <property type="evidence" value="ECO:0007669"/>
    <property type="project" value="InterPro"/>
</dbReference>
<dbReference type="InterPro" id="IPR009072">
    <property type="entry name" value="Histone-fold"/>
</dbReference>
<evidence type="ECO:0000256" key="1">
    <source>
        <dbReference type="ARBA" id="ARBA00010343"/>
    </source>
</evidence>
<evidence type="ECO:0000313" key="3">
    <source>
        <dbReference type="EMBL" id="OON23643.1"/>
    </source>
</evidence>
<feature type="domain" description="Core Histone H2A/H2B/H3" evidence="2">
    <location>
        <begin position="46"/>
        <end position="78"/>
    </location>
</feature>
<dbReference type="InterPro" id="IPR000164">
    <property type="entry name" value="Histone_H3/CENP-A"/>
</dbReference>
<sequence>MVCVQTKFHTIANVAPKAAVLTTSKVVFPLLETGPSKLTSSKSVKERLVREIAQDFKTDLGFQSSAVSALQGASEAYL</sequence>
<dbReference type="Proteomes" id="UP000243686">
    <property type="component" value="Unassembled WGS sequence"/>
</dbReference>
<protein>
    <recommendedName>
        <fullName evidence="2">Core Histone H2A/H2B/H3 domain-containing protein</fullName>
    </recommendedName>
</protein>
<dbReference type="PANTHER" id="PTHR11426">
    <property type="entry name" value="HISTONE H3"/>
    <property type="match status" value="1"/>
</dbReference>
<dbReference type="PRINTS" id="PR00622">
    <property type="entry name" value="HISTONEH3"/>
</dbReference>
<reference evidence="3 4" key="1">
    <citation type="submission" date="2015-03" db="EMBL/GenBank/DDBJ databases">
        <title>Draft genome of the nematode, Opisthorchis viverrini.</title>
        <authorList>
            <person name="Mitreva M."/>
        </authorList>
    </citation>
    <scope>NUCLEOTIDE SEQUENCE [LARGE SCALE GENOMIC DNA]</scope>
    <source>
        <strain evidence="3">Khon Kaen</strain>
    </source>
</reference>
<dbReference type="GO" id="GO:0003677">
    <property type="term" value="F:DNA binding"/>
    <property type="evidence" value="ECO:0007669"/>
    <property type="project" value="InterPro"/>
</dbReference>
<evidence type="ECO:0000259" key="2">
    <source>
        <dbReference type="Pfam" id="PF00125"/>
    </source>
</evidence>
<evidence type="ECO:0000313" key="4">
    <source>
        <dbReference type="Proteomes" id="UP000243686"/>
    </source>
</evidence>